<dbReference type="InterPro" id="IPR025974">
    <property type="entry name" value="Mif2/CENP-C_cupin"/>
</dbReference>
<keyword evidence="4" id="KW-1185">Reference proteome</keyword>
<proteinExistence type="predicted"/>
<protein>
    <recommendedName>
        <fullName evidence="2">Mif2/CENP-C cupin domain-containing protein</fullName>
    </recommendedName>
</protein>
<feature type="region of interest" description="Disordered" evidence="1">
    <location>
        <begin position="238"/>
        <end position="261"/>
    </location>
</feature>
<reference evidence="3 4" key="1">
    <citation type="submission" date="2015-09" db="EMBL/GenBank/DDBJ databases">
        <title>Draft genome of the scarab beetle Oryctes borbonicus.</title>
        <authorList>
            <person name="Meyer J.M."/>
            <person name="Markov G.V."/>
            <person name="Baskaran P."/>
            <person name="Herrmann M."/>
            <person name="Sommer R.J."/>
            <person name="Roedelsperger C."/>
        </authorList>
    </citation>
    <scope>NUCLEOTIDE SEQUENCE [LARGE SCALE GENOMIC DNA]</scope>
    <source>
        <strain evidence="3">OB123</strain>
        <tissue evidence="3">Whole animal</tissue>
    </source>
</reference>
<feature type="region of interest" description="Disordered" evidence="1">
    <location>
        <begin position="626"/>
        <end position="686"/>
    </location>
</feature>
<accession>A0A0T6BA57</accession>
<feature type="region of interest" description="Disordered" evidence="1">
    <location>
        <begin position="354"/>
        <end position="395"/>
    </location>
</feature>
<organism evidence="3 4">
    <name type="scientific">Oryctes borbonicus</name>
    <dbReference type="NCBI Taxonomy" id="1629725"/>
    <lineage>
        <taxon>Eukaryota</taxon>
        <taxon>Metazoa</taxon>
        <taxon>Ecdysozoa</taxon>
        <taxon>Arthropoda</taxon>
        <taxon>Hexapoda</taxon>
        <taxon>Insecta</taxon>
        <taxon>Pterygota</taxon>
        <taxon>Neoptera</taxon>
        <taxon>Endopterygota</taxon>
        <taxon>Coleoptera</taxon>
        <taxon>Polyphaga</taxon>
        <taxon>Scarabaeiformia</taxon>
        <taxon>Scarabaeidae</taxon>
        <taxon>Dynastinae</taxon>
        <taxon>Oryctes</taxon>
    </lineage>
</organism>
<feature type="non-terminal residue" evidence="3">
    <location>
        <position position="1"/>
    </location>
</feature>
<dbReference type="Pfam" id="PF11699">
    <property type="entry name" value="CENP-C_C"/>
    <property type="match status" value="1"/>
</dbReference>
<feature type="compositionally biased region" description="Basic and acidic residues" evidence="1">
    <location>
        <begin position="240"/>
        <end position="251"/>
    </location>
</feature>
<comment type="caution">
    <text evidence="3">The sequence shown here is derived from an EMBL/GenBank/DDBJ whole genome shotgun (WGS) entry which is preliminary data.</text>
</comment>
<evidence type="ECO:0000313" key="4">
    <source>
        <dbReference type="Proteomes" id="UP000051574"/>
    </source>
</evidence>
<dbReference type="InterPro" id="IPR011051">
    <property type="entry name" value="RmlC_Cupin_sf"/>
</dbReference>
<evidence type="ECO:0000313" key="3">
    <source>
        <dbReference type="EMBL" id="KRT84209.1"/>
    </source>
</evidence>
<dbReference type="AlphaFoldDB" id="A0A0T6BA57"/>
<dbReference type="EMBL" id="LJIG01002731">
    <property type="protein sequence ID" value="KRT84209.1"/>
    <property type="molecule type" value="Genomic_DNA"/>
</dbReference>
<dbReference type="InterPro" id="IPR014710">
    <property type="entry name" value="RmlC-like_jellyroll"/>
</dbReference>
<name>A0A0T6BA57_9SCAR</name>
<evidence type="ECO:0000256" key="1">
    <source>
        <dbReference type="SAM" id="MobiDB-lite"/>
    </source>
</evidence>
<sequence length="870" mass="97946">QDLEEFSQITSPKHIFRNPGRQQIRRSIITRNLNEFVSSTPLNSVRKSFHTALTLSPIESEEDDLIAWKTRQRSNCLQQQDDNSESENFKGKKTKITGVKGKSSNSKIIFENRSNLQNSVLATILQSSNTFEKSKNDAGGEKSRLLQSSNVSVSTSFPKRLSTYTQTSSPTPPSIVSKLRNCLTQTAANKGTQITDSLERYSAVVSSKSKRLCSKAAHPPSDEDNDVTLTNRNCNLKPKGFVDKSKKDSHSIRRSPGMSPPHITNLNVEACIEDSVDHYKTLDNPTILVTPARDQQDQSDGEGSWLSTLLNSYLGENMSDTSRFSEKVESNKGKELVVVLERLEDTVYKMVTKQKHKRTETPVRKNLHTDSNSIGLFSKSKNERSTKKNKSNISQNEQNILSVNLGEDILENSSPSCSVFTIQKEVLNSSKLGNQQNDDNCAINNDYQGFIQQHEPELENDIEFIQKNNTSKRKKIQKPRKSLHDVANHLMSSKLAEQDTRDVSETQGDNCLHLEALDISQPVKRPKINVLDNHMLNSNACTDKRNKKERIRRPNNPVPEVHVTECSQAVSEDGLRRSKRQRKPKEAGYIPGYILTSNHRYLEFSKQLSLEDMEMNSRFASKFGLSVGKDSISGSKTSARKTPDKKRKVNNVKSNSKPKKGNEMTTGSRNRKNTSKTTSECNSEPYRENNLINDVIMEEINEDTETIPNIDYVNNSQTSEVATDLATDLGRSLLREAEFHSNSVLRDYFYFPHNNTVRRVAWCFVDPPLNAIDEGQGLRIAVGPKSSQAGFQSGLLEIRPGESKPKEMAVKFSLIFVVLEGNGLFEVHDSYRIVGHSAVLYVPLGAYYSIVNRSQTERLLLHYVQIKPHS</sequence>
<dbReference type="OrthoDB" id="10664260at2759"/>
<dbReference type="Proteomes" id="UP000051574">
    <property type="component" value="Unassembled WGS sequence"/>
</dbReference>
<gene>
    <name evidence="3" type="ORF">AMK59_688</name>
</gene>
<dbReference type="SUPFAM" id="SSF51182">
    <property type="entry name" value="RmlC-like cupins"/>
    <property type="match status" value="1"/>
</dbReference>
<dbReference type="Gene3D" id="2.60.120.10">
    <property type="entry name" value="Jelly Rolls"/>
    <property type="match status" value="1"/>
</dbReference>
<feature type="domain" description="Mif2/CENP-C cupin" evidence="2">
    <location>
        <begin position="791"/>
        <end position="860"/>
    </location>
</feature>
<evidence type="ECO:0000259" key="2">
    <source>
        <dbReference type="Pfam" id="PF11699"/>
    </source>
</evidence>